<keyword evidence="2" id="KW-1185">Reference proteome</keyword>
<organism evidence="1 2">
    <name type="scientific">Kosakonia oryziphila</name>
    <dbReference type="NCBI Taxonomy" id="1005667"/>
    <lineage>
        <taxon>Bacteria</taxon>
        <taxon>Pseudomonadati</taxon>
        <taxon>Pseudomonadota</taxon>
        <taxon>Gammaproteobacteria</taxon>
        <taxon>Enterobacterales</taxon>
        <taxon>Enterobacteriaceae</taxon>
        <taxon>Kosakonia</taxon>
    </lineage>
</organism>
<dbReference type="Proteomes" id="UP000198515">
    <property type="component" value="Unassembled WGS sequence"/>
</dbReference>
<sequence>MKSEAIKQQVRNHLKSLKRTITHLRKKWKYRHSGDVDVYWISLGENCLADDILRRHNRKSFSSIFSSGRSNIEYILAMEKDNYQNLLNKTYLQHFPDGDHSVVRSTYYKHCVGQYSERHMLGFEFTHHDPLGISADKQTFKRRIKRQLAWRGNKNFVFLYHHRVTANSDLALLREHLNELLSLYNTKGCECEVVLFYQNIVPQETQKHIDFTPHHSGLLEFACHTHEIWGGEDQDTFWARKDDALFTEMFDTVDRYNRSKGGSRRELVPVATNTGMPV</sequence>
<proteinExistence type="predicted"/>
<dbReference type="AlphaFoldDB" id="A0A1C4F712"/>
<gene>
    <name evidence="1" type="ORF">GA0061070_103230</name>
</gene>
<reference evidence="2" key="1">
    <citation type="submission" date="2016-08" db="EMBL/GenBank/DDBJ databases">
        <authorList>
            <person name="Varghese N."/>
            <person name="Submissions Spin"/>
        </authorList>
    </citation>
    <scope>NUCLEOTIDE SEQUENCE [LARGE SCALE GENOMIC DNA]</scope>
    <source>
        <strain evidence="2">REICA_142</strain>
    </source>
</reference>
<evidence type="ECO:0000313" key="1">
    <source>
        <dbReference type="EMBL" id="SCC51596.1"/>
    </source>
</evidence>
<dbReference type="RefSeq" id="WP_090136957.1">
    <property type="nucleotide sequence ID" value="NZ_FMBC01000032.1"/>
</dbReference>
<dbReference type="EMBL" id="FMBC01000032">
    <property type="protein sequence ID" value="SCC51596.1"/>
    <property type="molecule type" value="Genomic_DNA"/>
</dbReference>
<dbReference type="Pfam" id="PF08795">
    <property type="entry name" value="DUF1796"/>
    <property type="match status" value="1"/>
</dbReference>
<accession>A0A1C4F712</accession>
<dbReference type="InterPro" id="IPR014903">
    <property type="entry name" value="DUF1796"/>
</dbReference>
<dbReference type="OrthoDB" id="1467306at2"/>
<name>A0A1C4F712_9ENTR</name>
<evidence type="ECO:0000313" key="2">
    <source>
        <dbReference type="Proteomes" id="UP000198515"/>
    </source>
</evidence>
<protein>
    <submittedName>
        <fullName evidence="1">Putative papain-like cysteine peptidase</fullName>
    </submittedName>
</protein>